<reference evidence="5" key="1">
    <citation type="journal article" date="2019" name="Int. J. Syst. Evol. Microbiol.">
        <title>The Global Catalogue of Microorganisms (GCM) 10K type strain sequencing project: providing services to taxonomists for standard genome sequencing and annotation.</title>
        <authorList>
            <consortium name="The Broad Institute Genomics Platform"/>
            <consortium name="The Broad Institute Genome Sequencing Center for Infectious Disease"/>
            <person name="Wu L."/>
            <person name="Ma J."/>
        </authorList>
    </citation>
    <scope>NUCLEOTIDE SEQUENCE [LARGE SCALE GENOMIC DNA]</scope>
    <source>
        <strain evidence="5">JCM 31202</strain>
    </source>
</reference>
<dbReference type="Proteomes" id="UP001596972">
    <property type="component" value="Unassembled WGS sequence"/>
</dbReference>
<dbReference type="SUPFAM" id="SSF101898">
    <property type="entry name" value="NHL repeat"/>
    <property type="match status" value="1"/>
</dbReference>
<name>A0ABW3ENX5_9ACTN</name>
<evidence type="ECO:0000256" key="3">
    <source>
        <dbReference type="SAM" id="SignalP"/>
    </source>
</evidence>
<evidence type="ECO:0000313" key="4">
    <source>
        <dbReference type="EMBL" id="MFD0902043.1"/>
    </source>
</evidence>
<keyword evidence="2" id="KW-1133">Transmembrane helix</keyword>
<feature type="transmembrane region" description="Helical" evidence="2">
    <location>
        <begin position="337"/>
        <end position="354"/>
    </location>
</feature>
<evidence type="ECO:0000256" key="1">
    <source>
        <dbReference type="SAM" id="MobiDB-lite"/>
    </source>
</evidence>
<proteinExistence type="predicted"/>
<dbReference type="Gene3D" id="2.130.10.10">
    <property type="entry name" value="YVTN repeat-like/Quinoprotein amine dehydrogenase"/>
    <property type="match status" value="1"/>
</dbReference>
<dbReference type="RefSeq" id="WP_378299435.1">
    <property type="nucleotide sequence ID" value="NZ_JBHTJA010000029.1"/>
</dbReference>
<dbReference type="InterPro" id="IPR015943">
    <property type="entry name" value="WD40/YVTN_repeat-like_dom_sf"/>
</dbReference>
<keyword evidence="3" id="KW-0732">Signal</keyword>
<comment type="caution">
    <text evidence="4">The sequence shown here is derived from an EMBL/GenBank/DDBJ whole genome shotgun (WGS) entry which is preliminary data.</text>
</comment>
<dbReference type="EMBL" id="JBHTJA010000029">
    <property type="protein sequence ID" value="MFD0902043.1"/>
    <property type="molecule type" value="Genomic_DNA"/>
</dbReference>
<evidence type="ECO:0000256" key="2">
    <source>
        <dbReference type="SAM" id="Phobius"/>
    </source>
</evidence>
<keyword evidence="2" id="KW-0812">Transmembrane</keyword>
<sequence length="361" mass="38636">MPPHPFRPARPARPSRPPRLRRRASLVAAGAVIGGAVFAPAAAADEDEVAFRIGDPRITESSGLAVSARHDGVVYTHNDSGGVPQIFALGPDGRTRAVLTIGGARARDWEAMAVGEDERGRPAIFVADIGDNLGGAWPHVTLYRVPEPRTLRSRTLTATEFRLRYEDGPRNAEAMMINPRTNRVYVVSKLFGGKVYEAPANLRTSGYNTLRKVADAPAIATGAAFSPDGRTCVIRTYFGATVYEVGADGRPGERIGSVPIPRQEQGEAITYTADGRSVLVSSEGADQPVHRVPLPEEALPAPERTPDDGSGNTQQEGQGAEKVADEDGRRDASGPRLGLFLALAIAGTLGYGWWRSRRGRT</sequence>
<keyword evidence="2" id="KW-0472">Membrane</keyword>
<keyword evidence="5" id="KW-1185">Reference proteome</keyword>
<organism evidence="4 5">
    <name type="scientific">Actinomadura sediminis</name>
    <dbReference type="NCBI Taxonomy" id="1038904"/>
    <lineage>
        <taxon>Bacteria</taxon>
        <taxon>Bacillati</taxon>
        <taxon>Actinomycetota</taxon>
        <taxon>Actinomycetes</taxon>
        <taxon>Streptosporangiales</taxon>
        <taxon>Thermomonosporaceae</taxon>
        <taxon>Actinomadura</taxon>
    </lineage>
</organism>
<evidence type="ECO:0008006" key="6">
    <source>
        <dbReference type="Google" id="ProtNLM"/>
    </source>
</evidence>
<gene>
    <name evidence="4" type="ORF">ACFQ11_16700</name>
</gene>
<feature type="compositionally biased region" description="Basic and acidic residues" evidence="1">
    <location>
        <begin position="322"/>
        <end position="332"/>
    </location>
</feature>
<evidence type="ECO:0000313" key="5">
    <source>
        <dbReference type="Proteomes" id="UP001596972"/>
    </source>
</evidence>
<feature type="region of interest" description="Disordered" evidence="1">
    <location>
        <begin position="283"/>
        <end position="332"/>
    </location>
</feature>
<accession>A0ABW3ENX5</accession>
<dbReference type="PROSITE" id="PS51318">
    <property type="entry name" value="TAT"/>
    <property type="match status" value="1"/>
</dbReference>
<feature type="signal peptide" evidence="3">
    <location>
        <begin position="1"/>
        <end position="43"/>
    </location>
</feature>
<feature type="chain" id="PRO_5045339395" description="WD40 repeat domain-containing protein" evidence="3">
    <location>
        <begin position="44"/>
        <end position="361"/>
    </location>
</feature>
<protein>
    <recommendedName>
        <fullName evidence="6">WD40 repeat domain-containing protein</fullName>
    </recommendedName>
</protein>
<dbReference type="InterPro" id="IPR006311">
    <property type="entry name" value="TAT_signal"/>
</dbReference>